<dbReference type="InterPro" id="IPR000825">
    <property type="entry name" value="SUF_FeS_clus_asmbl_SufBD_core"/>
</dbReference>
<dbReference type="OrthoDB" id="9768262at2"/>
<name>A0A161QZ88_9BRAD</name>
<accession>A0A161QZ88</accession>
<gene>
    <name evidence="4" type="ORF">A4A58_13980</name>
</gene>
<dbReference type="Pfam" id="PF01458">
    <property type="entry name" value="SUFBD_core"/>
    <property type="match status" value="1"/>
</dbReference>
<dbReference type="Proteomes" id="UP000076574">
    <property type="component" value="Unassembled WGS sequence"/>
</dbReference>
<evidence type="ECO:0000256" key="1">
    <source>
        <dbReference type="ARBA" id="ARBA00043967"/>
    </source>
</evidence>
<evidence type="ECO:0000313" key="4">
    <source>
        <dbReference type="EMBL" id="KZD21471.1"/>
    </source>
</evidence>
<evidence type="ECO:0000259" key="3">
    <source>
        <dbReference type="Pfam" id="PF19295"/>
    </source>
</evidence>
<dbReference type="AlphaFoldDB" id="A0A161QZ88"/>
<evidence type="ECO:0000313" key="5">
    <source>
        <dbReference type="Proteomes" id="UP000076574"/>
    </source>
</evidence>
<proteinExistence type="inferred from homology"/>
<dbReference type="SUPFAM" id="SSF101960">
    <property type="entry name" value="Stabilizer of iron transporter SufD"/>
    <property type="match status" value="1"/>
</dbReference>
<reference evidence="4 5" key="1">
    <citation type="submission" date="2016-03" db="EMBL/GenBank/DDBJ databases">
        <title>Microsymbionts genomes from the relict species Vavilovia formosa (Stev.) Fed.</title>
        <authorList>
            <person name="Kopat V."/>
            <person name="Chirak E."/>
            <person name="Kimeklis A."/>
            <person name="Andronov E."/>
        </authorList>
    </citation>
    <scope>NUCLEOTIDE SEQUENCE [LARGE SCALE GENOMIC DNA]</scope>
    <source>
        <strain evidence="4 5">Vaf07</strain>
    </source>
</reference>
<comment type="caution">
    <text evidence="4">The sequence shown here is derived from an EMBL/GenBank/DDBJ whole genome shotgun (WGS) entry which is preliminary data.</text>
</comment>
<dbReference type="STRING" id="943830.A4A58_13980"/>
<sequence length="439" mass="46865">MNVALAKTTTGAALDGTFAAARGRLPGVGTVAETRQQAFDDFARTGLPTRRIEEWKYTDLRNLLRDVAPLAPAPDQPALAQAARLVEGLGTGDTQKLVIVDGVFAAGLSDLTSGGGVTVHALSAMLDDATSATRADLLRSRIVDPMIALNAAFATDGMLIDIADDAAPARPLHVVHVATRPSVAAFTRSLVRIGNRARVTLVESFVATEAAKAYQAHDAVVIWIGDDSDLQHVRVMEDAGDAANIATAIVTVGARTKFNTFSLTTGGGVSRYQSFITMAGVDSELSTNSVHLLRDKQHGDCTFVIDHAAPNCFSRELFRAVLDDRAHSVFQGRINVHQIAQKTDGKMMSRALLLSDEAEIDNKPELEIFADDVQCGHGATIGALDDSLLFYLRARGLPEKAAQALLIQAFVGEALESIVNDDLRDVAISAAERWLESRA</sequence>
<feature type="domain" description="SUF system FeS cluster assembly SufBD core" evidence="2">
    <location>
        <begin position="180"/>
        <end position="410"/>
    </location>
</feature>
<dbReference type="EMBL" id="LVYV01000045">
    <property type="protein sequence ID" value="KZD21471.1"/>
    <property type="molecule type" value="Genomic_DNA"/>
</dbReference>
<dbReference type="InterPro" id="IPR011542">
    <property type="entry name" value="SUF_FeS_clus_asmbl_SufD"/>
</dbReference>
<protein>
    <submittedName>
        <fullName evidence="4">Fe-S cluster assembly protein SufD</fullName>
    </submittedName>
</protein>
<dbReference type="GO" id="GO:0016226">
    <property type="term" value="P:iron-sulfur cluster assembly"/>
    <property type="evidence" value="ECO:0007669"/>
    <property type="project" value="InterPro"/>
</dbReference>
<dbReference type="PANTHER" id="PTHR43575">
    <property type="entry name" value="PROTEIN ABCI7, CHLOROPLASTIC"/>
    <property type="match status" value="1"/>
</dbReference>
<dbReference type="InterPro" id="IPR037284">
    <property type="entry name" value="SUF_FeS_clus_asmbl_SufBD_sf"/>
</dbReference>
<dbReference type="InterPro" id="IPR045595">
    <property type="entry name" value="SufBD_N"/>
</dbReference>
<dbReference type="NCBIfam" id="TIGR01981">
    <property type="entry name" value="sufD"/>
    <property type="match status" value="1"/>
</dbReference>
<dbReference type="RefSeq" id="WP_068736620.1">
    <property type="nucleotide sequence ID" value="NZ_LVYV01000045.1"/>
</dbReference>
<dbReference type="InterPro" id="IPR055346">
    <property type="entry name" value="Fe-S_cluster_assembly_SufBD"/>
</dbReference>
<organism evidence="4 5">
    <name type="scientific">Tardiphaga robiniae</name>
    <dbReference type="NCBI Taxonomy" id="943830"/>
    <lineage>
        <taxon>Bacteria</taxon>
        <taxon>Pseudomonadati</taxon>
        <taxon>Pseudomonadota</taxon>
        <taxon>Alphaproteobacteria</taxon>
        <taxon>Hyphomicrobiales</taxon>
        <taxon>Nitrobacteraceae</taxon>
        <taxon>Tardiphaga</taxon>
    </lineage>
</organism>
<keyword evidence="5" id="KW-1185">Reference proteome</keyword>
<feature type="domain" description="SUF system FeS cluster assembly SufBD N-terminal" evidence="3">
    <location>
        <begin position="31"/>
        <end position="173"/>
    </location>
</feature>
<dbReference type="PANTHER" id="PTHR43575:SF1">
    <property type="entry name" value="PROTEIN ABCI7, CHLOROPLASTIC"/>
    <property type="match status" value="1"/>
</dbReference>
<evidence type="ECO:0000259" key="2">
    <source>
        <dbReference type="Pfam" id="PF01458"/>
    </source>
</evidence>
<comment type="similarity">
    <text evidence="1">Belongs to the iron-sulfur cluster assembly SufBD family.</text>
</comment>
<dbReference type="Pfam" id="PF19295">
    <property type="entry name" value="SufBD_N"/>
    <property type="match status" value="1"/>
</dbReference>